<sequence length="502" mass="56791">MSAMASILHQTLMDLCINVFCDTKDLRDILSETSTASELRDCGKPILQLLLQQSTSIHNHYTSKNNNKNPTNDIDYTLGVENNDLNPLITKRLDDLITLATEKFYAFPFINVPLRWRQLYWKASLLKFSALVVGKSFATSNIAPLCHQSVMDDLVTTLDMAHIMTGAIASDTVMTCVNTALETLQKIDEIVSRQDLDKGLKRRRSDSTFQEAVEFTPKVTNAVFRKENISFSTFEKLIHHPSNPHLGPEPLIITDSLKHWPALSHHSWNSPSYLLSRTIGGRRLVPIEVGRSYVDEDWGQKIIPFKEFLDIYIMGNNSRKMQTKGYLAQHNLFSQIPILRNDIAVPDYCYASAPPPHKSSPLAAKHAEYAPLEEPLLNAWFGPAGTITPLHTDPYHNILAQVVGKKYVRLYAPRESAKLYARGIEQGGIDMQNTSSLDIGLLAGWDGTREEQERARKDFPLFSKAEFVDCILEAGECLYIPIGWWHYVRSLSVSFSVSFWFN</sequence>
<name>A0A420IVU0_9PEZI</name>
<dbReference type="Gene3D" id="2.60.120.650">
    <property type="entry name" value="Cupin"/>
    <property type="match status" value="1"/>
</dbReference>
<dbReference type="SMART" id="SM00558">
    <property type="entry name" value="JmjC"/>
    <property type="match status" value="1"/>
</dbReference>
<reference evidence="2 3" key="1">
    <citation type="journal article" date="2018" name="BMC Genomics">
        <title>Comparative genome analyses reveal sequence features reflecting distinct modes of host-adaptation between dicot and monocot powdery mildew.</title>
        <authorList>
            <person name="Wu Y."/>
            <person name="Ma X."/>
            <person name="Pan Z."/>
            <person name="Kale S.D."/>
            <person name="Song Y."/>
            <person name="King H."/>
            <person name="Zhang Q."/>
            <person name="Presley C."/>
            <person name="Deng X."/>
            <person name="Wei C.I."/>
            <person name="Xiao S."/>
        </authorList>
    </citation>
    <scope>NUCLEOTIDE SEQUENCE [LARGE SCALE GENOMIC DNA]</scope>
    <source>
        <strain evidence="2">UMSG3</strain>
    </source>
</reference>
<feature type="domain" description="JmjC" evidence="1">
    <location>
        <begin position="325"/>
        <end position="502"/>
    </location>
</feature>
<organism evidence="2 3">
    <name type="scientific">Golovinomyces cichoracearum</name>
    <dbReference type="NCBI Taxonomy" id="62708"/>
    <lineage>
        <taxon>Eukaryota</taxon>
        <taxon>Fungi</taxon>
        <taxon>Dikarya</taxon>
        <taxon>Ascomycota</taxon>
        <taxon>Pezizomycotina</taxon>
        <taxon>Leotiomycetes</taxon>
        <taxon>Erysiphales</taxon>
        <taxon>Erysiphaceae</taxon>
        <taxon>Golovinomyces</taxon>
    </lineage>
</organism>
<dbReference type="STRING" id="62708.A0A420IVU0"/>
<comment type="caution">
    <text evidence="2">The sequence shown here is derived from an EMBL/GenBank/DDBJ whole genome shotgun (WGS) entry which is preliminary data.</text>
</comment>
<dbReference type="Pfam" id="PF13621">
    <property type="entry name" value="Cupin_8"/>
    <property type="match status" value="1"/>
</dbReference>
<accession>A0A420IVU0</accession>
<dbReference type="AlphaFoldDB" id="A0A420IVU0"/>
<dbReference type="GO" id="GO:0008168">
    <property type="term" value="F:methyltransferase activity"/>
    <property type="evidence" value="ECO:0007669"/>
    <property type="project" value="UniProtKB-KW"/>
</dbReference>
<dbReference type="InterPro" id="IPR041667">
    <property type="entry name" value="Cupin_8"/>
</dbReference>
<evidence type="ECO:0000313" key="3">
    <source>
        <dbReference type="Proteomes" id="UP000283383"/>
    </source>
</evidence>
<keyword evidence="2" id="KW-0489">Methyltransferase</keyword>
<dbReference type="Proteomes" id="UP000283383">
    <property type="component" value="Unassembled WGS sequence"/>
</dbReference>
<dbReference type="PROSITE" id="PS51184">
    <property type="entry name" value="JMJC"/>
    <property type="match status" value="1"/>
</dbReference>
<dbReference type="EMBL" id="MCBQ01006240">
    <property type="protein sequence ID" value="RKF78659.1"/>
    <property type="molecule type" value="Genomic_DNA"/>
</dbReference>
<evidence type="ECO:0000313" key="2">
    <source>
        <dbReference type="EMBL" id="RKF78659.1"/>
    </source>
</evidence>
<evidence type="ECO:0000259" key="1">
    <source>
        <dbReference type="PROSITE" id="PS51184"/>
    </source>
</evidence>
<keyword evidence="2" id="KW-0808">Transferase</keyword>
<dbReference type="PANTHER" id="PTHR12461:SF101">
    <property type="entry name" value="TRNA WYBUTOSINE-SYNTHESIZING PROTEIN 4"/>
    <property type="match status" value="1"/>
</dbReference>
<dbReference type="SUPFAM" id="SSF51197">
    <property type="entry name" value="Clavaminate synthase-like"/>
    <property type="match status" value="1"/>
</dbReference>
<dbReference type="PANTHER" id="PTHR12461">
    <property type="entry name" value="HYPOXIA-INDUCIBLE FACTOR 1 ALPHA INHIBITOR-RELATED"/>
    <property type="match status" value="1"/>
</dbReference>
<dbReference type="FunFam" id="2.60.120.650:FF:000046">
    <property type="entry name" value="JmjC domain-containing protein D"/>
    <property type="match status" value="1"/>
</dbReference>
<dbReference type="GO" id="GO:0032259">
    <property type="term" value="P:methylation"/>
    <property type="evidence" value="ECO:0007669"/>
    <property type="project" value="UniProtKB-KW"/>
</dbReference>
<proteinExistence type="predicted"/>
<protein>
    <submittedName>
        <fullName evidence="2">Lysine-specific demethylase 8</fullName>
    </submittedName>
</protein>
<dbReference type="InterPro" id="IPR003347">
    <property type="entry name" value="JmjC_dom"/>
</dbReference>
<keyword evidence="3" id="KW-1185">Reference proteome</keyword>
<gene>
    <name evidence="2" type="ORF">GcM3_062006</name>
</gene>